<comment type="caution">
    <text evidence="3">The sequence shown here is derived from an EMBL/GenBank/DDBJ whole genome shotgun (WGS) entry which is preliminary data.</text>
</comment>
<protein>
    <submittedName>
        <fullName evidence="3">Putative FmdB family regulatory protein</fullName>
    </submittedName>
</protein>
<dbReference type="EMBL" id="JACHGN010000038">
    <property type="protein sequence ID" value="MBB5140220.1"/>
    <property type="molecule type" value="Genomic_DNA"/>
</dbReference>
<dbReference type="SMART" id="SM00834">
    <property type="entry name" value="CxxC_CXXC_SSSS"/>
    <property type="match status" value="1"/>
</dbReference>
<dbReference type="InterPro" id="IPR013429">
    <property type="entry name" value="Regulatory_FmdB_Zinc_ribbon"/>
</dbReference>
<evidence type="ECO:0000313" key="4">
    <source>
        <dbReference type="Proteomes" id="UP000578449"/>
    </source>
</evidence>
<evidence type="ECO:0000256" key="1">
    <source>
        <dbReference type="SAM" id="MobiDB-lite"/>
    </source>
</evidence>
<dbReference type="Proteomes" id="UP000578449">
    <property type="component" value="Unassembled WGS sequence"/>
</dbReference>
<dbReference type="NCBIfam" id="TIGR02605">
    <property type="entry name" value="CxxC_CxxC_SSSS"/>
    <property type="match status" value="1"/>
</dbReference>
<keyword evidence="4" id="KW-1185">Reference proteome</keyword>
<gene>
    <name evidence="3" type="ORF">HNP84_009987</name>
</gene>
<dbReference type="RefSeq" id="WP_185057013.1">
    <property type="nucleotide sequence ID" value="NZ_BAABIX010000060.1"/>
</dbReference>
<reference evidence="3 4" key="1">
    <citation type="submission" date="2020-08" db="EMBL/GenBank/DDBJ databases">
        <title>Genomic Encyclopedia of Type Strains, Phase IV (KMG-IV): sequencing the most valuable type-strain genomes for metagenomic binning, comparative biology and taxonomic classification.</title>
        <authorList>
            <person name="Goeker M."/>
        </authorList>
    </citation>
    <scope>NUCLEOTIDE SEQUENCE [LARGE SCALE GENOMIC DNA]</scope>
    <source>
        <strain evidence="3 4">DSM 45615</strain>
    </source>
</reference>
<feature type="domain" description="Putative regulatory protein FmdB zinc ribbon" evidence="2">
    <location>
        <begin position="1"/>
        <end position="41"/>
    </location>
</feature>
<dbReference type="AlphaFoldDB" id="A0A840PR08"/>
<proteinExistence type="predicted"/>
<accession>A0A840PR08</accession>
<evidence type="ECO:0000313" key="3">
    <source>
        <dbReference type="EMBL" id="MBB5140220.1"/>
    </source>
</evidence>
<name>A0A840PR08_9ACTN</name>
<organism evidence="3 4">
    <name type="scientific">Thermocatellispora tengchongensis</name>
    <dbReference type="NCBI Taxonomy" id="1073253"/>
    <lineage>
        <taxon>Bacteria</taxon>
        <taxon>Bacillati</taxon>
        <taxon>Actinomycetota</taxon>
        <taxon>Actinomycetes</taxon>
        <taxon>Streptosporangiales</taxon>
        <taxon>Streptosporangiaceae</taxon>
        <taxon>Thermocatellispora</taxon>
    </lineage>
</organism>
<feature type="region of interest" description="Disordered" evidence="1">
    <location>
        <begin position="57"/>
        <end position="91"/>
    </location>
</feature>
<sequence>MTTYEYRCQECGRFDVNMPMGTAPEDFECAKCHRAAARVFSAPHLARMPSGLAAALAREEQSREAPQVVTEVPGRRRERPPHPALGRLPRP</sequence>
<evidence type="ECO:0000259" key="2">
    <source>
        <dbReference type="SMART" id="SM00834"/>
    </source>
</evidence>
<dbReference type="Pfam" id="PF09723">
    <property type="entry name" value="Zn_ribbon_8"/>
    <property type="match status" value="1"/>
</dbReference>